<dbReference type="Pfam" id="PF03764">
    <property type="entry name" value="EFG_IV"/>
    <property type="match status" value="1"/>
</dbReference>
<dbReference type="GO" id="GO:0032790">
    <property type="term" value="P:ribosome disassembly"/>
    <property type="evidence" value="ECO:0007669"/>
    <property type="project" value="TreeGrafter"/>
</dbReference>
<keyword evidence="6" id="KW-1185">Reference proteome</keyword>
<dbReference type="PANTHER" id="PTHR43261:SF6">
    <property type="entry name" value="ELONGATION FACTOR G-LIKE PROTEIN"/>
    <property type="match status" value="1"/>
</dbReference>
<evidence type="ECO:0000313" key="5">
    <source>
        <dbReference type="EMBL" id="MBB4926997.1"/>
    </source>
</evidence>
<dbReference type="PROSITE" id="PS51722">
    <property type="entry name" value="G_TR_2"/>
    <property type="match status" value="1"/>
</dbReference>
<dbReference type="Pfam" id="PF00679">
    <property type="entry name" value="EFG_C"/>
    <property type="match status" value="1"/>
</dbReference>
<evidence type="ECO:0000256" key="1">
    <source>
        <dbReference type="ARBA" id="ARBA00022741"/>
    </source>
</evidence>
<keyword evidence="2" id="KW-0342">GTP-binding</keyword>
<dbReference type="CDD" id="cd03713">
    <property type="entry name" value="EFG_mtEFG_C"/>
    <property type="match status" value="1"/>
</dbReference>
<dbReference type="FunFam" id="3.30.70.240:FF:000001">
    <property type="entry name" value="Elongation factor G"/>
    <property type="match status" value="1"/>
</dbReference>
<dbReference type="RefSeq" id="WP_184940841.1">
    <property type="nucleotide sequence ID" value="NZ_JACHJV010000001.1"/>
</dbReference>
<dbReference type="SUPFAM" id="SSF52540">
    <property type="entry name" value="P-loop containing nucleoside triphosphate hydrolases"/>
    <property type="match status" value="1"/>
</dbReference>
<dbReference type="InterPro" id="IPR014721">
    <property type="entry name" value="Ribsml_uS5_D2-typ_fold_subgr"/>
</dbReference>
<dbReference type="InterPro" id="IPR027417">
    <property type="entry name" value="P-loop_NTPase"/>
</dbReference>
<feature type="compositionally biased region" description="Low complexity" evidence="3">
    <location>
        <begin position="360"/>
        <end position="385"/>
    </location>
</feature>
<dbReference type="PANTHER" id="PTHR43261">
    <property type="entry name" value="TRANSLATION ELONGATION FACTOR G-RELATED"/>
    <property type="match status" value="1"/>
</dbReference>
<feature type="region of interest" description="Disordered" evidence="3">
    <location>
        <begin position="360"/>
        <end position="392"/>
    </location>
</feature>
<dbReference type="SMART" id="SM00838">
    <property type="entry name" value="EFG_C"/>
    <property type="match status" value="1"/>
</dbReference>
<accession>A0A7W7VXU1</accession>
<dbReference type="NCBIfam" id="TIGR00231">
    <property type="entry name" value="small_GTP"/>
    <property type="match status" value="1"/>
</dbReference>
<feature type="domain" description="Tr-type G" evidence="4">
    <location>
        <begin position="22"/>
        <end position="285"/>
    </location>
</feature>
<dbReference type="Gene3D" id="2.40.30.10">
    <property type="entry name" value="Translation factors"/>
    <property type="match status" value="1"/>
</dbReference>
<evidence type="ECO:0000256" key="3">
    <source>
        <dbReference type="SAM" id="MobiDB-lite"/>
    </source>
</evidence>
<dbReference type="Gene3D" id="3.40.50.300">
    <property type="entry name" value="P-loop containing nucleotide triphosphate hydrolases"/>
    <property type="match status" value="1"/>
</dbReference>
<proteinExistence type="predicted"/>
<dbReference type="GO" id="GO:0003924">
    <property type="term" value="F:GTPase activity"/>
    <property type="evidence" value="ECO:0007669"/>
    <property type="project" value="InterPro"/>
</dbReference>
<dbReference type="SUPFAM" id="SSF54211">
    <property type="entry name" value="Ribosomal protein S5 domain 2-like"/>
    <property type="match status" value="1"/>
</dbReference>
<evidence type="ECO:0000313" key="6">
    <source>
        <dbReference type="Proteomes" id="UP000540506"/>
    </source>
</evidence>
<dbReference type="InterPro" id="IPR035647">
    <property type="entry name" value="EFG_III/V"/>
</dbReference>
<organism evidence="5 6">
    <name type="scientific">Kitasatospora kifunensis</name>
    <name type="common">Streptomyces kifunensis</name>
    <dbReference type="NCBI Taxonomy" id="58351"/>
    <lineage>
        <taxon>Bacteria</taxon>
        <taxon>Bacillati</taxon>
        <taxon>Actinomycetota</taxon>
        <taxon>Actinomycetes</taxon>
        <taxon>Kitasatosporales</taxon>
        <taxon>Streptomycetaceae</taxon>
        <taxon>Kitasatospora</taxon>
    </lineage>
</organism>
<dbReference type="InterPro" id="IPR041095">
    <property type="entry name" value="EFG_II"/>
</dbReference>
<dbReference type="Gene3D" id="3.30.70.240">
    <property type="match status" value="1"/>
</dbReference>
<gene>
    <name evidence="5" type="ORF">FHR34_005990</name>
</gene>
<keyword evidence="5" id="KW-0251">Elongation factor</keyword>
<dbReference type="Gene3D" id="3.30.70.870">
    <property type="entry name" value="Elongation Factor G (Translational Gtpase), domain 3"/>
    <property type="match status" value="1"/>
</dbReference>
<evidence type="ECO:0000256" key="2">
    <source>
        <dbReference type="ARBA" id="ARBA00023134"/>
    </source>
</evidence>
<name>A0A7W7VXU1_KITKI</name>
<dbReference type="InterPro" id="IPR000795">
    <property type="entry name" value="T_Tr_GTP-bd_dom"/>
</dbReference>
<keyword evidence="1" id="KW-0547">Nucleotide-binding</keyword>
<dbReference type="InterPro" id="IPR047872">
    <property type="entry name" value="EFG_IV"/>
</dbReference>
<sequence length="740" mass="76941">MSERATSRAGAAGRAPAADRPEQLRNVVLVGVSGSGKTTLTESLALAAGALSRAGRVDEGSTVSDYEEIEHQQQRSVRLSLVPVEWHGVKINLLDPPGHADFAGEQRAALRAADAAVFVVSATDPVSGPVRALWQECALLGLPRAIAVTHMDAARANFDEVLAACRQTLGDDRPDSVQPVDLPVRSEGHLRGTVELLSGQTHGQAQPVPAVEPAREQLVEAIAGEDDELLERYVGGEPLDQDALARGLRGAVLHDAIHPVLPIGEDGTGAVDLLDLIVSAFPAPTDRPLPELLGDLASAGGPTTAGAAEGTGAAVADPAGPLVAQVIQNTGDPYVGRLSLVRVFSGTLHPDLLVQLAGRPAAPQPTSAQAATQPTTAQPSGTQPASTQAATVDGAATERIAGLTSPFGKQQRPVPHAVAGDLVCVGKLSTARVGDTLSEPAAPAVLTPWELPEPLLPIAVKARSRSDEDKLSQGLARLAAQDPTVRVEQNPATGQLVLWCTGEAHVGVVLHQLGEQFGVQVEQVPYQVALRETFGAAATGHGRLVKQSGGHGQYAICELLVEPLPGGAGFEFVDQVVGGAVPRHFIPSVEKGVRAQLAHGVGDGYPLVDVRVTLVDGKAHSVDSSDSAFQSAGALALRDAATQTTVRLLEPVAEVGVLVPDEYLGGVFSDLSVRRARVLGTEPAGPGWSLLRAEVPELELTRYAVDLRSLTHGTGSFTRTPLRYEPMPSALADKVAKPSD</sequence>
<comment type="caution">
    <text evidence="5">The sequence shown here is derived from an EMBL/GenBank/DDBJ whole genome shotgun (WGS) entry which is preliminary data.</text>
</comment>
<dbReference type="SUPFAM" id="SSF54980">
    <property type="entry name" value="EF-G C-terminal domain-like"/>
    <property type="match status" value="2"/>
</dbReference>
<dbReference type="Pfam" id="PF14492">
    <property type="entry name" value="EFG_III"/>
    <property type="match status" value="1"/>
</dbReference>
<dbReference type="CDD" id="cd01434">
    <property type="entry name" value="EFG_mtEFG1_IV"/>
    <property type="match status" value="1"/>
</dbReference>
<evidence type="ECO:0000259" key="4">
    <source>
        <dbReference type="PROSITE" id="PS51722"/>
    </source>
</evidence>
<reference evidence="5 6" key="1">
    <citation type="submission" date="2020-08" db="EMBL/GenBank/DDBJ databases">
        <title>Sequencing the genomes of 1000 actinobacteria strains.</title>
        <authorList>
            <person name="Klenk H.-P."/>
        </authorList>
    </citation>
    <scope>NUCLEOTIDE SEQUENCE [LARGE SCALE GENOMIC DNA]</scope>
    <source>
        <strain evidence="5 6">DSM 41654</strain>
    </source>
</reference>
<dbReference type="InterPro" id="IPR020568">
    <property type="entry name" value="Ribosomal_Su5_D2-typ_SF"/>
</dbReference>
<dbReference type="SUPFAM" id="SSF50447">
    <property type="entry name" value="Translation proteins"/>
    <property type="match status" value="1"/>
</dbReference>
<dbReference type="Proteomes" id="UP000540506">
    <property type="component" value="Unassembled WGS sequence"/>
</dbReference>
<dbReference type="Gene3D" id="3.30.230.10">
    <property type="match status" value="1"/>
</dbReference>
<dbReference type="InterPro" id="IPR005225">
    <property type="entry name" value="Small_GTP-bd"/>
</dbReference>
<dbReference type="GO" id="GO:0003746">
    <property type="term" value="F:translation elongation factor activity"/>
    <property type="evidence" value="ECO:0007669"/>
    <property type="project" value="UniProtKB-KW"/>
</dbReference>
<dbReference type="InterPro" id="IPR005517">
    <property type="entry name" value="Transl_elong_EFG/EF2_IV"/>
</dbReference>
<dbReference type="GO" id="GO:0005525">
    <property type="term" value="F:GTP binding"/>
    <property type="evidence" value="ECO:0007669"/>
    <property type="project" value="UniProtKB-KW"/>
</dbReference>
<dbReference type="AlphaFoldDB" id="A0A7W7VXU1"/>
<dbReference type="NCBIfam" id="NF009377">
    <property type="entry name" value="PRK12740.1-1"/>
    <property type="match status" value="1"/>
</dbReference>
<dbReference type="EMBL" id="JACHJV010000001">
    <property type="protein sequence ID" value="MBB4926997.1"/>
    <property type="molecule type" value="Genomic_DNA"/>
</dbReference>
<keyword evidence="5" id="KW-0648">Protein biosynthesis</keyword>
<dbReference type="InterPro" id="IPR009000">
    <property type="entry name" value="Transl_B-barrel_sf"/>
</dbReference>
<dbReference type="InterPro" id="IPR000640">
    <property type="entry name" value="EFG_V-like"/>
</dbReference>
<dbReference type="SMART" id="SM00889">
    <property type="entry name" value="EFG_IV"/>
    <property type="match status" value="1"/>
</dbReference>
<protein>
    <submittedName>
        <fullName evidence="5">Elongation factor G</fullName>
    </submittedName>
</protein>
<dbReference type="Pfam" id="PF00009">
    <property type="entry name" value="GTP_EFTU"/>
    <property type="match status" value="1"/>
</dbReference>
<dbReference type="InterPro" id="IPR035649">
    <property type="entry name" value="EFG_V"/>
</dbReference>